<dbReference type="GO" id="GO:0000149">
    <property type="term" value="F:SNARE binding"/>
    <property type="evidence" value="ECO:0000318"/>
    <property type="project" value="GO_Central"/>
</dbReference>
<dbReference type="GO" id="GO:0005544">
    <property type="term" value="F:calcium-dependent phospholipid binding"/>
    <property type="evidence" value="ECO:0000318"/>
    <property type="project" value="GO_Central"/>
</dbReference>
<dbReference type="GO" id="GO:0016192">
    <property type="term" value="P:vesicle-mediated transport"/>
    <property type="evidence" value="ECO:0000318"/>
    <property type="project" value="GO_Central"/>
</dbReference>
<dbReference type="Proteomes" id="UP000001646">
    <property type="component" value="Unplaced"/>
</dbReference>
<evidence type="ECO:0000259" key="4">
    <source>
        <dbReference type="PROSITE" id="PS50004"/>
    </source>
</evidence>
<dbReference type="InParanoid" id="A0A803TTA7"/>
<keyword evidence="6" id="KW-1185">Reference proteome</keyword>
<keyword evidence="3" id="KW-0812">Transmembrane</keyword>
<dbReference type="Gene3D" id="2.60.40.150">
    <property type="entry name" value="C2 domain"/>
    <property type="match status" value="2"/>
</dbReference>
<organism evidence="5 6">
    <name type="scientific">Anolis carolinensis</name>
    <name type="common">Green anole</name>
    <name type="synonym">American chameleon</name>
    <dbReference type="NCBI Taxonomy" id="28377"/>
    <lineage>
        <taxon>Eukaryota</taxon>
        <taxon>Metazoa</taxon>
        <taxon>Chordata</taxon>
        <taxon>Craniata</taxon>
        <taxon>Vertebrata</taxon>
        <taxon>Euteleostomi</taxon>
        <taxon>Lepidosauria</taxon>
        <taxon>Squamata</taxon>
        <taxon>Bifurcata</taxon>
        <taxon>Unidentata</taxon>
        <taxon>Episquamata</taxon>
        <taxon>Toxicofera</taxon>
        <taxon>Iguania</taxon>
        <taxon>Dactyloidae</taxon>
        <taxon>Anolis</taxon>
    </lineage>
</organism>
<dbReference type="SMART" id="SM00239">
    <property type="entry name" value="C2"/>
    <property type="match status" value="2"/>
</dbReference>
<dbReference type="InterPro" id="IPR035892">
    <property type="entry name" value="C2_domain_sf"/>
</dbReference>
<feature type="transmembrane region" description="Helical" evidence="3">
    <location>
        <begin position="63"/>
        <end position="84"/>
    </location>
</feature>
<dbReference type="GO" id="GO:0061891">
    <property type="term" value="F:calcium ion sensor activity"/>
    <property type="evidence" value="ECO:0000318"/>
    <property type="project" value="GO_Central"/>
</dbReference>
<comment type="similarity">
    <text evidence="1">Belongs to the synaptotagmin family.</text>
</comment>
<reference evidence="5" key="1">
    <citation type="submission" date="2009-12" db="EMBL/GenBank/DDBJ databases">
        <title>The Genome Sequence of Anolis carolinensis (Green Anole Lizard).</title>
        <authorList>
            <consortium name="The Genome Sequencing Platform"/>
            <person name="Di Palma F."/>
            <person name="Alfoldi J."/>
            <person name="Heiman D."/>
            <person name="Young S."/>
            <person name="Grabherr M."/>
            <person name="Johnson J."/>
            <person name="Lander E.S."/>
            <person name="Lindblad-Toh K."/>
        </authorList>
    </citation>
    <scope>NUCLEOTIDE SEQUENCE [LARGE SCALE GENOMIC DNA]</scope>
    <source>
        <strain evidence="5">JBL SC #1</strain>
    </source>
</reference>
<dbReference type="GO" id="GO:0099502">
    <property type="term" value="P:calcium-dependent activation of synaptic vesicle fusion"/>
    <property type="evidence" value="ECO:0000318"/>
    <property type="project" value="GO_Central"/>
</dbReference>
<dbReference type="CDD" id="cd00276">
    <property type="entry name" value="C2B_Synaptotagmin"/>
    <property type="match status" value="1"/>
</dbReference>
<name>A0A803TTA7_ANOCA</name>
<dbReference type="RefSeq" id="XP_008120794.1">
    <property type="nucleotide sequence ID" value="XM_008122587.3"/>
</dbReference>
<dbReference type="PROSITE" id="PS50004">
    <property type="entry name" value="C2"/>
    <property type="match status" value="2"/>
</dbReference>
<dbReference type="GeneID" id="103281296"/>
<feature type="domain" description="C2" evidence="4">
    <location>
        <begin position="374"/>
        <end position="509"/>
    </location>
</feature>
<evidence type="ECO:0000313" key="5">
    <source>
        <dbReference type="Ensembl" id="ENSACAP00000038447.1"/>
    </source>
</evidence>
<dbReference type="Ensembl" id="ENSACAT00000054977.1">
    <property type="protein sequence ID" value="ENSACAP00000038447.1"/>
    <property type="gene ID" value="ENSACAG00000023116.3"/>
</dbReference>
<reference evidence="5" key="3">
    <citation type="submission" date="2025-09" db="UniProtKB">
        <authorList>
            <consortium name="Ensembl"/>
        </authorList>
    </citation>
    <scope>IDENTIFICATION</scope>
</reference>
<dbReference type="Bgee" id="ENSACAG00000023116">
    <property type="expression patterns" value="Expressed in lung and 9 other cell types or tissues"/>
</dbReference>
<dbReference type="Pfam" id="PF00168">
    <property type="entry name" value="C2"/>
    <property type="match status" value="2"/>
</dbReference>
<dbReference type="GO" id="GO:0098793">
    <property type="term" value="C:presynapse"/>
    <property type="evidence" value="ECO:0007669"/>
    <property type="project" value="GOC"/>
</dbReference>
<keyword evidence="3" id="KW-0472">Membrane</keyword>
<dbReference type="GeneTree" id="ENSGT00930000151452"/>
<dbReference type="GO" id="GO:0070382">
    <property type="term" value="C:exocytic vesicle"/>
    <property type="evidence" value="ECO:0000318"/>
    <property type="project" value="GO_Central"/>
</dbReference>
<dbReference type="PANTHER" id="PTHR10024:SF351">
    <property type="entry name" value="SYNAPTOTAGMIN-4-LIKE"/>
    <property type="match status" value="1"/>
</dbReference>
<evidence type="ECO:0000256" key="3">
    <source>
        <dbReference type="SAM" id="Phobius"/>
    </source>
</evidence>
<protein>
    <recommendedName>
        <fullName evidence="4">C2 domain-containing protein</fullName>
    </recommendedName>
</protein>
<dbReference type="GO" id="GO:0030424">
    <property type="term" value="C:axon"/>
    <property type="evidence" value="ECO:0000318"/>
    <property type="project" value="GO_Central"/>
</dbReference>
<dbReference type="FunFam" id="2.60.40.150:FF:000231">
    <property type="entry name" value="Predicted protein"/>
    <property type="match status" value="1"/>
</dbReference>
<feature type="compositionally biased region" description="Low complexity" evidence="2">
    <location>
        <begin position="144"/>
        <end position="154"/>
    </location>
</feature>
<dbReference type="AlphaFoldDB" id="A0A803TTA7"/>
<dbReference type="InterPro" id="IPR000008">
    <property type="entry name" value="C2_dom"/>
</dbReference>
<evidence type="ECO:0000256" key="1">
    <source>
        <dbReference type="ARBA" id="ARBA00006996"/>
    </source>
</evidence>
<dbReference type="GO" id="GO:0045202">
    <property type="term" value="C:synapse"/>
    <property type="evidence" value="ECO:0000318"/>
    <property type="project" value="GO_Central"/>
</dbReference>
<sequence length="520" mass="57743">MAQPGSHCPSPDPLCPFYALSEICFHSPQEFFMSTALPKALLESSVASAYLGSTREEAVHLQVFLGVGLALLCFCLLLGCAICWHQRKKSRCDEAKAQAADRTVMDLGLVLPSRTITPVAIQQQYVEIEGELLESPSPTAVIDSPGSSGSESPPRNLHRGRASLPSIPISQKLSLPVKAQRGRERRCTISGDESSLLSRPILGTSLPPSYTIPRGLSGATTKPRPHLHFTLFYSEAEALLTVTVVGVSRLSKGLRSSRNSYVKVYLLPKFVEPQRTSLCRKSLNPEFHEQFHFGRYSLEELRSLTLRFTVYAKEFHNLKDSFLGEVMFPCSQATWNPRVPSVYTQELSTTKTKLKKSLSSQDISSSPSFSQPKSMGQLFLLLQYQALANRIKVLVRKAENLGRLTRIPGTPDHYVVIQLYHDGKVLDTKETKSVAGCNPVWNTPFLFSIPAGDIQEQQLALEFTIMQARLYTRSCLVGRVLIGPNAPEMGQVHWKEMCSRGNVESARWHSIQPPAFQLSP</sequence>
<dbReference type="GO" id="GO:0006906">
    <property type="term" value="P:vesicle fusion"/>
    <property type="evidence" value="ECO:0000318"/>
    <property type="project" value="GO_Central"/>
</dbReference>
<dbReference type="FunFam" id="2.60.40.150:FF:000273">
    <property type="entry name" value="Predicted protein"/>
    <property type="match status" value="1"/>
</dbReference>
<feature type="domain" description="C2" evidence="4">
    <location>
        <begin position="223"/>
        <end position="343"/>
    </location>
</feature>
<dbReference type="GO" id="GO:0005886">
    <property type="term" value="C:plasma membrane"/>
    <property type="evidence" value="ECO:0000318"/>
    <property type="project" value="GO_Central"/>
</dbReference>
<evidence type="ECO:0000313" key="6">
    <source>
        <dbReference type="Proteomes" id="UP000001646"/>
    </source>
</evidence>
<dbReference type="OrthoDB" id="5915960at2759"/>
<gene>
    <name evidence="5" type="primary">LOC103281296</name>
</gene>
<keyword evidence="3" id="KW-1133">Transmembrane helix</keyword>
<proteinExistence type="inferred from homology"/>
<accession>A0A803TTA7</accession>
<dbReference type="KEGG" id="acs:103281296"/>
<dbReference type="GO" id="GO:0017158">
    <property type="term" value="P:regulation of calcium ion-dependent exocytosis"/>
    <property type="evidence" value="ECO:0000318"/>
    <property type="project" value="GO_Central"/>
</dbReference>
<evidence type="ECO:0000256" key="2">
    <source>
        <dbReference type="SAM" id="MobiDB-lite"/>
    </source>
</evidence>
<feature type="region of interest" description="Disordered" evidence="2">
    <location>
        <begin position="136"/>
        <end position="162"/>
    </location>
</feature>
<dbReference type="SUPFAM" id="SSF49562">
    <property type="entry name" value="C2 domain (Calcium/lipid-binding domain, CaLB)"/>
    <property type="match status" value="2"/>
</dbReference>
<reference evidence="5" key="2">
    <citation type="submission" date="2025-08" db="UniProtKB">
        <authorList>
            <consortium name="Ensembl"/>
        </authorList>
    </citation>
    <scope>IDENTIFICATION</scope>
</reference>
<dbReference type="PANTHER" id="PTHR10024">
    <property type="entry name" value="SYNAPTOTAGMIN"/>
    <property type="match status" value="1"/>
</dbReference>